<evidence type="ECO:0000259" key="7">
    <source>
        <dbReference type="PROSITE" id="PS50850"/>
    </source>
</evidence>
<evidence type="ECO:0000256" key="5">
    <source>
        <dbReference type="SAM" id="MobiDB-lite"/>
    </source>
</evidence>
<dbReference type="PANTHER" id="PTHR23518">
    <property type="entry name" value="C-METHYLTRANSFERASE"/>
    <property type="match status" value="1"/>
</dbReference>
<evidence type="ECO:0000256" key="1">
    <source>
        <dbReference type="ARBA" id="ARBA00004651"/>
    </source>
</evidence>
<gene>
    <name evidence="8" type="ORF">GCM10025868_14310</name>
</gene>
<sequence length="359" mass="36427">MVVAVSDPARVGRSFGVHRSLDTVGALIGPLAAFAVLWALPGRYDAVFVLSTVFAVLGVAVMALLVPDVHRRRAGTAAEPAESYGPAGPAGPAEVTDPVEGADGDGRSGIGGGDAVRLPDHAPDVGPRAHDRTLRARSGPAAGEVGEARETRETREVVPGGAERPRSRPSLRLLADRRLSALLGVAGLLGLLTVGDGFLYLTLLHRDGFAASTFPLLFVGTDLGYLATALPLGRLADRVGRAGVLLGGHLALVLAYLAAAGPVSGVPATVACLLLLGTYYGATDGVLPALAGRVVDPTVRASGIAAAQTVVALARAASSVVFGLLWVAHGPGPSLVGVAALLVVALALVARPLRRLDRS</sequence>
<comment type="subcellular location">
    <subcellularLocation>
        <location evidence="1">Cell membrane</location>
        <topology evidence="1">Multi-pass membrane protein</topology>
    </subcellularLocation>
</comment>
<name>A0ABQ6JHE5_9ACTN</name>
<keyword evidence="3 6" id="KW-1133">Transmembrane helix</keyword>
<feature type="compositionally biased region" description="Basic and acidic residues" evidence="5">
    <location>
        <begin position="146"/>
        <end position="156"/>
    </location>
</feature>
<evidence type="ECO:0000313" key="9">
    <source>
        <dbReference type="Proteomes" id="UP001157017"/>
    </source>
</evidence>
<dbReference type="InterPro" id="IPR020846">
    <property type="entry name" value="MFS_dom"/>
</dbReference>
<proteinExistence type="predicted"/>
<feature type="transmembrane region" description="Helical" evidence="6">
    <location>
        <begin position="181"/>
        <end position="203"/>
    </location>
</feature>
<feature type="transmembrane region" description="Helical" evidence="6">
    <location>
        <begin position="209"/>
        <end position="230"/>
    </location>
</feature>
<comment type="caution">
    <text evidence="8">The sequence shown here is derived from an EMBL/GenBank/DDBJ whole genome shotgun (WGS) entry which is preliminary data.</text>
</comment>
<protein>
    <recommendedName>
        <fullName evidence="7">Major facilitator superfamily (MFS) profile domain-containing protein</fullName>
    </recommendedName>
</protein>
<dbReference type="PROSITE" id="PS50850">
    <property type="entry name" value="MFS"/>
    <property type="match status" value="1"/>
</dbReference>
<keyword evidence="9" id="KW-1185">Reference proteome</keyword>
<feature type="transmembrane region" description="Helical" evidence="6">
    <location>
        <begin position="46"/>
        <end position="66"/>
    </location>
</feature>
<feature type="domain" description="Major facilitator superfamily (MFS) profile" evidence="7">
    <location>
        <begin position="179"/>
        <end position="359"/>
    </location>
</feature>
<evidence type="ECO:0000313" key="8">
    <source>
        <dbReference type="EMBL" id="GMA86181.1"/>
    </source>
</evidence>
<feature type="transmembrane region" description="Helical" evidence="6">
    <location>
        <begin position="21"/>
        <end position="40"/>
    </location>
</feature>
<feature type="compositionally biased region" description="Basic and acidic residues" evidence="5">
    <location>
        <begin position="117"/>
        <end position="134"/>
    </location>
</feature>
<feature type="region of interest" description="Disordered" evidence="5">
    <location>
        <begin position="77"/>
        <end position="169"/>
    </location>
</feature>
<feature type="transmembrane region" description="Helical" evidence="6">
    <location>
        <begin position="303"/>
        <end position="328"/>
    </location>
</feature>
<evidence type="ECO:0000256" key="4">
    <source>
        <dbReference type="ARBA" id="ARBA00023136"/>
    </source>
</evidence>
<evidence type="ECO:0000256" key="2">
    <source>
        <dbReference type="ARBA" id="ARBA00022692"/>
    </source>
</evidence>
<accession>A0ABQ6JHE5</accession>
<feature type="transmembrane region" description="Helical" evidence="6">
    <location>
        <begin position="242"/>
        <end position="259"/>
    </location>
</feature>
<reference evidence="9" key="1">
    <citation type="journal article" date="2019" name="Int. J. Syst. Evol. Microbiol.">
        <title>The Global Catalogue of Microorganisms (GCM) 10K type strain sequencing project: providing services to taxonomists for standard genome sequencing and annotation.</title>
        <authorList>
            <consortium name="The Broad Institute Genomics Platform"/>
            <consortium name="The Broad Institute Genome Sequencing Center for Infectious Disease"/>
            <person name="Wu L."/>
            <person name="Ma J."/>
        </authorList>
    </citation>
    <scope>NUCLEOTIDE SEQUENCE [LARGE SCALE GENOMIC DNA]</scope>
    <source>
        <strain evidence="9">NBRC 108730</strain>
    </source>
</reference>
<evidence type="ECO:0000256" key="6">
    <source>
        <dbReference type="SAM" id="Phobius"/>
    </source>
</evidence>
<dbReference type="InterPro" id="IPR036259">
    <property type="entry name" value="MFS_trans_sf"/>
</dbReference>
<keyword evidence="2 6" id="KW-0812">Transmembrane</keyword>
<dbReference type="Proteomes" id="UP001157017">
    <property type="component" value="Unassembled WGS sequence"/>
</dbReference>
<dbReference type="PANTHER" id="PTHR23518:SF2">
    <property type="entry name" value="MAJOR FACILITATOR SUPERFAMILY TRANSPORTER"/>
    <property type="match status" value="1"/>
</dbReference>
<dbReference type="EMBL" id="BSUZ01000001">
    <property type="protein sequence ID" value="GMA86181.1"/>
    <property type="molecule type" value="Genomic_DNA"/>
</dbReference>
<organism evidence="8 9">
    <name type="scientific">Angustibacter aerolatus</name>
    <dbReference type="NCBI Taxonomy" id="1162965"/>
    <lineage>
        <taxon>Bacteria</taxon>
        <taxon>Bacillati</taxon>
        <taxon>Actinomycetota</taxon>
        <taxon>Actinomycetes</taxon>
        <taxon>Kineosporiales</taxon>
        <taxon>Kineosporiaceae</taxon>
    </lineage>
</organism>
<feature type="transmembrane region" description="Helical" evidence="6">
    <location>
        <begin position="265"/>
        <end position="282"/>
    </location>
</feature>
<evidence type="ECO:0000256" key="3">
    <source>
        <dbReference type="ARBA" id="ARBA00022989"/>
    </source>
</evidence>
<keyword evidence="4 6" id="KW-0472">Membrane</keyword>
<dbReference type="SUPFAM" id="SSF103473">
    <property type="entry name" value="MFS general substrate transporter"/>
    <property type="match status" value="1"/>
</dbReference>
<feature type="transmembrane region" description="Helical" evidence="6">
    <location>
        <begin position="334"/>
        <end position="353"/>
    </location>
</feature>
<dbReference type="Gene3D" id="1.20.1250.20">
    <property type="entry name" value="MFS general substrate transporter like domains"/>
    <property type="match status" value="1"/>
</dbReference>